<feature type="transmembrane region" description="Helical" evidence="1">
    <location>
        <begin position="79"/>
        <end position="100"/>
    </location>
</feature>
<accession>A0AAW0UVF7</accession>
<keyword evidence="1" id="KW-0472">Membrane</keyword>
<dbReference type="AlphaFoldDB" id="A0AAW0UVF7"/>
<evidence type="ECO:0000256" key="1">
    <source>
        <dbReference type="SAM" id="Phobius"/>
    </source>
</evidence>
<gene>
    <name evidence="2" type="ORF">O3P69_000241</name>
</gene>
<keyword evidence="1" id="KW-0812">Transmembrane</keyword>
<dbReference type="Proteomes" id="UP001487740">
    <property type="component" value="Unassembled WGS sequence"/>
</dbReference>
<keyword evidence="3" id="KW-1185">Reference proteome</keyword>
<keyword evidence="1" id="KW-1133">Transmembrane helix</keyword>
<organism evidence="2 3">
    <name type="scientific">Scylla paramamosain</name>
    <name type="common">Mud crab</name>
    <dbReference type="NCBI Taxonomy" id="85552"/>
    <lineage>
        <taxon>Eukaryota</taxon>
        <taxon>Metazoa</taxon>
        <taxon>Ecdysozoa</taxon>
        <taxon>Arthropoda</taxon>
        <taxon>Crustacea</taxon>
        <taxon>Multicrustacea</taxon>
        <taxon>Malacostraca</taxon>
        <taxon>Eumalacostraca</taxon>
        <taxon>Eucarida</taxon>
        <taxon>Decapoda</taxon>
        <taxon>Pleocyemata</taxon>
        <taxon>Brachyura</taxon>
        <taxon>Eubrachyura</taxon>
        <taxon>Portunoidea</taxon>
        <taxon>Portunidae</taxon>
        <taxon>Portuninae</taxon>
        <taxon>Scylla</taxon>
    </lineage>
</organism>
<proteinExistence type="predicted"/>
<comment type="caution">
    <text evidence="2">The sequence shown here is derived from an EMBL/GenBank/DDBJ whole genome shotgun (WGS) entry which is preliminary data.</text>
</comment>
<evidence type="ECO:0000313" key="3">
    <source>
        <dbReference type="Proteomes" id="UP001487740"/>
    </source>
</evidence>
<evidence type="ECO:0000313" key="2">
    <source>
        <dbReference type="EMBL" id="KAK8404035.1"/>
    </source>
</evidence>
<protein>
    <submittedName>
        <fullName evidence="2">Uncharacterized protein</fullName>
    </submittedName>
</protein>
<reference evidence="2 3" key="1">
    <citation type="submission" date="2023-03" db="EMBL/GenBank/DDBJ databases">
        <title>High-quality genome of Scylla paramamosain provides insights in environmental adaptation.</title>
        <authorList>
            <person name="Zhang L."/>
        </authorList>
    </citation>
    <scope>NUCLEOTIDE SEQUENCE [LARGE SCALE GENOMIC DNA]</scope>
    <source>
        <strain evidence="2">LZ_2023a</strain>
        <tissue evidence="2">Muscle</tissue>
    </source>
</reference>
<name>A0AAW0UVF7_SCYPA</name>
<sequence>MPPGTGQHHIRESRRLRVVWGAGLVSRGLSSRVYKPVTAQARHHSPPRQTLLHVLFFPPAASRSPKTQVSSKSFDIKTVGLLTLVVIGAIFLFDLIHYGYASYAGSSSSYTSYGRSLVTSAAKVWDQRDQLGVASGLRNGRDLDAMTQILDSIADAIIKYDKLEDNEVGQTRKSKDL</sequence>
<dbReference type="EMBL" id="JARAKH010000005">
    <property type="protein sequence ID" value="KAK8404035.1"/>
    <property type="molecule type" value="Genomic_DNA"/>
</dbReference>